<evidence type="ECO:0000313" key="1">
    <source>
        <dbReference type="EMBL" id="MBP1993878.1"/>
    </source>
</evidence>
<organism evidence="2 3">
    <name type="scientific">Paenibacillus eucommiae</name>
    <dbReference type="NCBI Taxonomy" id="1355755"/>
    <lineage>
        <taxon>Bacteria</taxon>
        <taxon>Bacillati</taxon>
        <taxon>Bacillota</taxon>
        <taxon>Bacilli</taxon>
        <taxon>Bacillales</taxon>
        <taxon>Paenibacillaceae</taxon>
        <taxon>Paenibacillus</taxon>
    </lineage>
</organism>
<accession>A0ABS4J2H6</accession>
<name>A0ABS4J2H6_9BACL</name>
<protein>
    <submittedName>
        <fullName evidence="2">Uncharacterized protein</fullName>
    </submittedName>
</protein>
<dbReference type="Proteomes" id="UP001519287">
    <property type="component" value="Unassembled WGS sequence"/>
</dbReference>
<keyword evidence="3" id="KW-1185">Reference proteome</keyword>
<proteinExistence type="predicted"/>
<reference evidence="2 3" key="1">
    <citation type="submission" date="2021-03" db="EMBL/GenBank/DDBJ databases">
        <title>Genomic Encyclopedia of Type Strains, Phase IV (KMG-IV): sequencing the most valuable type-strain genomes for metagenomic binning, comparative biology and taxonomic classification.</title>
        <authorList>
            <person name="Goeker M."/>
        </authorList>
    </citation>
    <scope>NUCLEOTIDE SEQUENCE [LARGE SCALE GENOMIC DNA]</scope>
    <source>
        <strain evidence="2 3">DSM 26048</strain>
    </source>
</reference>
<dbReference type="EMBL" id="JAGGLB010000021">
    <property type="protein sequence ID" value="MBP1993878.1"/>
    <property type="molecule type" value="Genomic_DNA"/>
</dbReference>
<gene>
    <name evidence="1" type="ORF">J2Z66_005504</name>
    <name evidence="2" type="ORF">J2Z66_005665</name>
</gene>
<dbReference type="EMBL" id="JAGGLB010000023">
    <property type="protein sequence ID" value="MBP1994039.1"/>
    <property type="molecule type" value="Genomic_DNA"/>
</dbReference>
<comment type="caution">
    <text evidence="2">The sequence shown here is derived from an EMBL/GenBank/DDBJ whole genome shotgun (WGS) entry which is preliminary data.</text>
</comment>
<evidence type="ECO:0000313" key="2">
    <source>
        <dbReference type="EMBL" id="MBP1994039.1"/>
    </source>
</evidence>
<feature type="non-terminal residue" evidence="2">
    <location>
        <position position="34"/>
    </location>
</feature>
<evidence type="ECO:0000313" key="3">
    <source>
        <dbReference type="Proteomes" id="UP001519287"/>
    </source>
</evidence>
<sequence length="34" mass="3955">MRLIKRAVHLDFHTLPNIPDFGANFDAKQFARTL</sequence>